<dbReference type="STRING" id="1257118.L8GQP7"/>
<dbReference type="AlphaFoldDB" id="L8GQP7"/>
<feature type="coiled-coil region" evidence="4">
    <location>
        <begin position="64"/>
        <end position="91"/>
    </location>
</feature>
<keyword evidence="7" id="KW-1185">Reference proteome</keyword>
<name>L8GQP7_ACACF</name>
<dbReference type="GeneID" id="14915091"/>
<dbReference type="InterPro" id="IPR009360">
    <property type="entry name" value="Isy1"/>
</dbReference>
<dbReference type="OMA" id="YHWERRI"/>
<comment type="subcellular location">
    <subcellularLocation>
        <location evidence="1">Nucleus</location>
    </subcellularLocation>
</comment>
<dbReference type="EMBL" id="KB008052">
    <property type="protein sequence ID" value="ELR14456.1"/>
    <property type="molecule type" value="Genomic_DNA"/>
</dbReference>
<comment type="similarity">
    <text evidence="2">Belongs to the ISY1 family.</text>
</comment>
<dbReference type="OrthoDB" id="1739576at2759"/>
<proteinExistence type="inferred from homology"/>
<dbReference type="Pfam" id="PF06246">
    <property type="entry name" value="Isy1"/>
    <property type="match status" value="1"/>
</dbReference>
<dbReference type="SUPFAM" id="SSF140102">
    <property type="entry name" value="ISY1 domain-like"/>
    <property type="match status" value="1"/>
</dbReference>
<organism evidence="6 7">
    <name type="scientific">Acanthamoeba castellanii (strain ATCC 30010 / Neff)</name>
    <dbReference type="NCBI Taxonomy" id="1257118"/>
    <lineage>
        <taxon>Eukaryota</taxon>
        <taxon>Amoebozoa</taxon>
        <taxon>Discosea</taxon>
        <taxon>Longamoebia</taxon>
        <taxon>Centramoebida</taxon>
        <taxon>Acanthamoebidae</taxon>
        <taxon>Acanthamoeba</taxon>
    </lineage>
</organism>
<dbReference type="FunFam" id="1.10.287.660:FF:000001">
    <property type="entry name" value="pre-mRNA-splicing factor ISY1 homolog"/>
    <property type="match status" value="1"/>
</dbReference>
<dbReference type="GO" id="GO:0005634">
    <property type="term" value="C:nucleus"/>
    <property type="evidence" value="ECO:0007669"/>
    <property type="project" value="UniProtKB-SubCell"/>
</dbReference>
<dbReference type="KEGG" id="acan:ACA1_191540"/>
<dbReference type="VEuPathDB" id="AmoebaDB:ACA1_191540"/>
<dbReference type="GO" id="GO:0000350">
    <property type="term" value="P:generation of catalytic spliceosome for second transesterification step"/>
    <property type="evidence" value="ECO:0007669"/>
    <property type="project" value="InterPro"/>
</dbReference>
<dbReference type="InterPro" id="IPR029012">
    <property type="entry name" value="Helix_hairpin_bin_sf"/>
</dbReference>
<dbReference type="InterPro" id="IPR037200">
    <property type="entry name" value="Isy1_sf"/>
</dbReference>
<accession>L8GQP7</accession>
<evidence type="ECO:0000256" key="3">
    <source>
        <dbReference type="ARBA" id="ARBA00023242"/>
    </source>
</evidence>
<evidence type="ECO:0000313" key="6">
    <source>
        <dbReference type="EMBL" id="ELR14456.1"/>
    </source>
</evidence>
<evidence type="ECO:0000256" key="5">
    <source>
        <dbReference type="SAM" id="MobiDB-lite"/>
    </source>
</evidence>
<keyword evidence="3" id="KW-0539">Nucleus</keyword>
<evidence type="ECO:0000313" key="7">
    <source>
        <dbReference type="Proteomes" id="UP000011083"/>
    </source>
</evidence>
<sequence length="245" mass="28055">MARNEEKAQSMLNRWWAFKSGDLDKKERKRPYLASKCNNTIACEKWRLQILHEIGQKVQEIQSAALGEHKLRQLNDEINKLIREKGHWERRILELGGPNYLSSSAVAGDDGGQTVEPGGYRYFGAARDLPGVKQLFFQQLPEAEKKKKTRADLYRAVDADYYGFRDDEDGKLEELERAAEAAAVEAAVKEWEQATGKRRKLEDEEDNDEELSGANVFRVPSAEAVERALIERRKQDLLRKYSGAK</sequence>
<feature type="region of interest" description="Disordered" evidence="5">
    <location>
        <begin position="194"/>
        <end position="216"/>
    </location>
</feature>
<dbReference type="Proteomes" id="UP000011083">
    <property type="component" value="Unassembled WGS sequence"/>
</dbReference>
<gene>
    <name evidence="6" type="ORF">ACA1_191540</name>
</gene>
<evidence type="ECO:0000256" key="1">
    <source>
        <dbReference type="ARBA" id="ARBA00004123"/>
    </source>
</evidence>
<reference evidence="6 7" key="1">
    <citation type="journal article" date="2013" name="Genome Biol.">
        <title>Genome of Acanthamoeba castellanii highlights extensive lateral gene transfer and early evolution of tyrosine kinase signaling.</title>
        <authorList>
            <person name="Clarke M."/>
            <person name="Lohan A.J."/>
            <person name="Liu B."/>
            <person name="Lagkouvardos I."/>
            <person name="Roy S."/>
            <person name="Zafar N."/>
            <person name="Bertelli C."/>
            <person name="Schilde C."/>
            <person name="Kianianmomeni A."/>
            <person name="Burglin T.R."/>
            <person name="Frech C."/>
            <person name="Turcotte B."/>
            <person name="Kopec K.O."/>
            <person name="Synnott J.M."/>
            <person name="Choo C."/>
            <person name="Paponov I."/>
            <person name="Finkler A."/>
            <person name="Soon Heng Tan C."/>
            <person name="Hutchins A.P."/>
            <person name="Weinmeier T."/>
            <person name="Rattei T."/>
            <person name="Chu J.S."/>
            <person name="Gimenez G."/>
            <person name="Irimia M."/>
            <person name="Rigden D.J."/>
            <person name="Fitzpatrick D.A."/>
            <person name="Lorenzo-Morales J."/>
            <person name="Bateman A."/>
            <person name="Chiu C.H."/>
            <person name="Tang P."/>
            <person name="Hegemann P."/>
            <person name="Fromm H."/>
            <person name="Raoult D."/>
            <person name="Greub G."/>
            <person name="Miranda-Saavedra D."/>
            <person name="Chen N."/>
            <person name="Nash P."/>
            <person name="Ginger M.L."/>
            <person name="Horn M."/>
            <person name="Schaap P."/>
            <person name="Caler L."/>
            <person name="Loftus B."/>
        </authorList>
    </citation>
    <scope>NUCLEOTIDE SEQUENCE [LARGE SCALE GENOMIC DNA]</scope>
    <source>
        <strain evidence="6 7">Neff</strain>
    </source>
</reference>
<dbReference type="Gene3D" id="1.10.287.660">
    <property type="entry name" value="Helix hairpin bin"/>
    <property type="match status" value="1"/>
</dbReference>
<dbReference type="RefSeq" id="XP_004336469.1">
    <property type="nucleotide sequence ID" value="XM_004336421.1"/>
</dbReference>
<protein>
    <submittedName>
        <fullName evidence="6">Uncharacterized protein</fullName>
    </submittedName>
</protein>
<dbReference type="PANTHER" id="PTHR13021">
    <property type="entry name" value="PRE-MRNA-SPLICING FACTOR ISY1"/>
    <property type="match status" value="1"/>
</dbReference>
<keyword evidence="4" id="KW-0175">Coiled coil</keyword>
<evidence type="ECO:0000256" key="4">
    <source>
        <dbReference type="SAM" id="Coils"/>
    </source>
</evidence>
<evidence type="ECO:0000256" key="2">
    <source>
        <dbReference type="ARBA" id="ARBA00007002"/>
    </source>
</evidence>